<sequence length="243" mass="28060">MRWLIALLWLYQSSAYAQSEEYSFCFSRWWPFSYVEPEVGAKGIQVDILKYALGNANISASFSELPYRRCIDDVHAGKYDFTLHIDSSDSLNLVEHTVSVWEMALAVNVNNRHLTLEKIKSLPFFSVVIAQEYPYPDEVIEVLSDINAVIVKRSYYEGSDEDARALFDILASNRVGAILIDKRWAEKTISQFNLPVTILPELIHSERQFIGFAEQNKLKAEKLSYLLKQITEQEVRSIEMDYQ</sequence>
<accession>A0A5S3XWF4</accession>
<gene>
    <name evidence="3" type="ORF">CWB96_01480</name>
    <name evidence="2" type="ORF">CWB97_12585</name>
</gene>
<dbReference type="RefSeq" id="WP_138597295.1">
    <property type="nucleotide sequence ID" value="NZ_PNCK01000042.1"/>
</dbReference>
<evidence type="ECO:0000256" key="1">
    <source>
        <dbReference type="SAM" id="SignalP"/>
    </source>
</evidence>
<dbReference type="Gene3D" id="3.40.190.10">
    <property type="entry name" value="Periplasmic binding protein-like II"/>
    <property type="match status" value="2"/>
</dbReference>
<reference evidence="3" key="3">
    <citation type="submission" date="2019-09" db="EMBL/GenBank/DDBJ databases">
        <title>Co-occurence of chitin degradation, pigmentation and bioactivity in marine Pseudoalteromonas.</title>
        <authorList>
            <person name="Sonnenschein E.C."/>
            <person name="Bech P.K."/>
        </authorList>
    </citation>
    <scope>NUCLEOTIDE SEQUENCE</scope>
    <source>
        <strain evidence="3">S2231</strain>
        <strain evidence="2 4">S2233</strain>
    </source>
</reference>
<keyword evidence="1" id="KW-0732">Signal</keyword>
<proteinExistence type="predicted"/>
<dbReference type="Proteomes" id="UP000307706">
    <property type="component" value="Unassembled WGS sequence"/>
</dbReference>
<reference evidence="5" key="2">
    <citation type="submission" date="2019-06" db="EMBL/GenBank/DDBJ databases">
        <title>Co-occurence of chitin degradation, pigmentation and bioactivity in marine Pseudoalteromonas.</title>
        <authorList>
            <person name="Sonnenschein E.C."/>
            <person name="Bech P.K."/>
        </authorList>
    </citation>
    <scope>NUCLEOTIDE SEQUENCE [LARGE SCALE GENOMIC DNA]</scope>
    <source>
        <strain evidence="5">S2231</strain>
    </source>
</reference>
<keyword evidence="4" id="KW-1185">Reference proteome</keyword>
<dbReference type="EMBL" id="PNCL01000008">
    <property type="protein sequence ID" value="TMP62351.1"/>
    <property type="molecule type" value="Genomic_DNA"/>
</dbReference>
<organism evidence="3 5">
    <name type="scientific">Pseudoalteromonas citrea</name>
    <dbReference type="NCBI Taxonomy" id="43655"/>
    <lineage>
        <taxon>Bacteria</taxon>
        <taxon>Pseudomonadati</taxon>
        <taxon>Pseudomonadota</taxon>
        <taxon>Gammaproteobacteria</taxon>
        <taxon>Alteromonadales</taxon>
        <taxon>Pseudoalteromonadaceae</taxon>
        <taxon>Pseudoalteromonas</taxon>
    </lineage>
</organism>
<evidence type="ECO:0000313" key="5">
    <source>
        <dbReference type="Proteomes" id="UP000307706"/>
    </source>
</evidence>
<feature type="chain" id="PRO_5024373365" evidence="1">
    <location>
        <begin position="18"/>
        <end position="243"/>
    </location>
</feature>
<feature type="signal peptide" evidence="1">
    <location>
        <begin position="1"/>
        <end position="17"/>
    </location>
</feature>
<comment type="caution">
    <text evidence="3">The sequence shown here is derived from an EMBL/GenBank/DDBJ whole genome shotgun (WGS) entry which is preliminary data.</text>
</comment>
<protein>
    <submittedName>
        <fullName evidence="3">Uncharacterized protein</fullName>
    </submittedName>
</protein>
<evidence type="ECO:0000313" key="4">
    <source>
        <dbReference type="Proteomes" id="UP000305730"/>
    </source>
</evidence>
<dbReference type="Proteomes" id="UP000305730">
    <property type="component" value="Unassembled WGS sequence"/>
</dbReference>
<dbReference type="AlphaFoldDB" id="A0A5S3XWF4"/>
<dbReference type="EMBL" id="PNCK01000042">
    <property type="protein sequence ID" value="TMP42179.1"/>
    <property type="molecule type" value="Genomic_DNA"/>
</dbReference>
<name>A0A5S3XWF4_9GAMM</name>
<dbReference type="SUPFAM" id="SSF53850">
    <property type="entry name" value="Periplasmic binding protein-like II"/>
    <property type="match status" value="1"/>
</dbReference>
<reference evidence="4 5" key="1">
    <citation type="submission" date="2017-12" db="EMBL/GenBank/DDBJ databases">
        <authorList>
            <person name="Paulsen S."/>
            <person name="Gram L.K."/>
        </authorList>
    </citation>
    <scope>NUCLEOTIDE SEQUENCE [LARGE SCALE GENOMIC DNA]</scope>
    <source>
        <strain evidence="3 5">S2231</strain>
        <strain evidence="2 4">S2233</strain>
    </source>
</reference>
<evidence type="ECO:0000313" key="3">
    <source>
        <dbReference type="EMBL" id="TMP62351.1"/>
    </source>
</evidence>
<dbReference type="OrthoDB" id="6285742at2"/>
<evidence type="ECO:0000313" key="2">
    <source>
        <dbReference type="EMBL" id="TMP42179.1"/>
    </source>
</evidence>